<dbReference type="EMBL" id="JANAKD010000246">
    <property type="protein sequence ID" value="KAJ3495804.1"/>
    <property type="molecule type" value="Genomic_DNA"/>
</dbReference>
<accession>A0ACC1QYX4</accession>
<reference evidence="1" key="1">
    <citation type="submission" date="2022-07" db="EMBL/GenBank/DDBJ databases">
        <title>Genome Sequence of Lecanicillium saksenae.</title>
        <authorList>
            <person name="Buettner E."/>
        </authorList>
    </citation>
    <scope>NUCLEOTIDE SEQUENCE</scope>
    <source>
        <strain evidence="1">VT-O1</strain>
    </source>
</reference>
<evidence type="ECO:0000313" key="1">
    <source>
        <dbReference type="EMBL" id="KAJ3495804.1"/>
    </source>
</evidence>
<gene>
    <name evidence="1" type="ORF">NLG97_g3124</name>
</gene>
<organism evidence="1 2">
    <name type="scientific">Lecanicillium saksenae</name>
    <dbReference type="NCBI Taxonomy" id="468837"/>
    <lineage>
        <taxon>Eukaryota</taxon>
        <taxon>Fungi</taxon>
        <taxon>Dikarya</taxon>
        <taxon>Ascomycota</taxon>
        <taxon>Pezizomycotina</taxon>
        <taxon>Sordariomycetes</taxon>
        <taxon>Hypocreomycetidae</taxon>
        <taxon>Hypocreales</taxon>
        <taxon>Cordycipitaceae</taxon>
        <taxon>Lecanicillium</taxon>
    </lineage>
</organism>
<keyword evidence="2" id="KW-1185">Reference proteome</keyword>
<protein>
    <submittedName>
        <fullName evidence="1">Uncharacterized protein</fullName>
    </submittedName>
</protein>
<comment type="caution">
    <text evidence="1">The sequence shown here is derived from an EMBL/GenBank/DDBJ whole genome shotgun (WGS) entry which is preliminary data.</text>
</comment>
<sequence>MFRRHTVPRISGLFEQNFWATQIVQAAGIYPATWHATLAAAAMQHWKSVNSPFGHIDNPMSYSAGTDYYNFAFCHYTHAITELVAISQNPTRIYQDQEAILSAEMLFVCMNSMAGYLKQASQHAKNIIKLHDWWNFARKDFVLGTSSSSCSSPQGAVLRKQSLVAFVSNLKVQFVNRLGYDFMVTEKRDDTPHRQLLCPATPQWTVDDAYHEMLQVLLEHLLSSKKNEIMQIGILPSRPANFLAGENLVAWDRKFQRFSQTYLDLSQMNAQNRFGWTMLEIYRRILCVSLAHDGASNNMPSWFKWDQQTSEFFQILEDLERLAEDWITQCRTIEEQKANAEFSFSMSMAESCYFISIACRDHDLRCRACALLKRWGVCDGMWDSKLMAAVIEATMDVEEEAGLANMLRIPGEEQICSCTYRQYICEDHRIWTRRIQFMSVGEAAFYYSTVAGSKTAEEMQMKFLTY</sequence>
<evidence type="ECO:0000313" key="2">
    <source>
        <dbReference type="Proteomes" id="UP001148737"/>
    </source>
</evidence>
<name>A0ACC1QYX4_9HYPO</name>
<proteinExistence type="predicted"/>
<dbReference type="Proteomes" id="UP001148737">
    <property type="component" value="Unassembled WGS sequence"/>
</dbReference>